<feature type="transmembrane region" description="Helical" evidence="12">
    <location>
        <begin position="106"/>
        <end position="132"/>
    </location>
</feature>
<comment type="subcellular location">
    <subcellularLocation>
        <location evidence="1">Membrane</location>
        <topology evidence="1">Multi-pass membrane protein</topology>
    </subcellularLocation>
</comment>
<dbReference type="AlphaFoldDB" id="A0A210Q5P1"/>
<feature type="binding site" evidence="8">
    <location>
        <position position="414"/>
    </location>
    <ligand>
        <name>Na(+)</name>
        <dbReference type="ChEBI" id="CHEBI:29101"/>
        <label>1</label>
    </ligand>
</feature>
<keyword evidence="5 12" id="KW-1133">Transmembrane helix</keyword>
<dbReference type="GO" id="GO:0046872">
    <property type="term" value="F:metal ion binding"/>
    <property type="evidence" value="ECO:0007669"/>
    <property type="project" value="UniProtKB-KW"/>
</dbReference>
<feature type="transmembrane region" description="Helical" evidence="12">
    <location>
        <begin position="546"/>
        <end position="573"/>
    </location>
</feature>
<evidence type="ECO:0000256" key="5">
    <source>
        <dbReference type="ARBA" id="ARBA00022989"/>
    </source>
</evidence>
<keyword evidence="7" id="KW-0325">Glycoprotein</keyword>
<keyword evidence="9" id="KW-1015">Disulfide bond</keyword>
<reference evidence="13 14" key="1">
    <citation type="journal article" date="2017" name="Nat. Ecol. Evol.">
        <title>Scallop genome provides insights into evolution of bilaterian karyotype and development.</title>
        <authorList>
            <person name="Wang S."/>
            <person name="Zhang J."/>
            <person name="Jiao W."/>
            <person name="Li J."/>
            <person name="Xun X."/>
            <person name="Sun Y."/>
            <person name="Guo X."/>
            <person name="Huan P."/>
            <person name="Dong B."/>
            <person name="Zhang L."/>
            <person name="Hu X."/>
            <person name="Sun X."/>
            <person name="Wang J."/>
            <person name="Zhao C."/>
            <person name="Wang Y."/>
            <person name="Wang D."/>
            <person name="Huang X."/>
            <person name="Wang R."/>
            <person name="Lv J."/>
            <person name="Li Y."/>
            <person name="Zhang Z."/>
            <person name="Liu B."/>
            <person name="Lu W."/>
            <person name="Hui Y."/>
            <person name="Liang J."/>
            <person name="Zhou Z."/>
            <person name="Hou R."/>
            <person name="Li X."/>
            <person name="Liu Y."/>
            <person name="Li H."/>
            <person name="Ning X."/>
            <person name="Lin Y."/>
            <person name="Zhao L."/>
            <person name="Xing Q."/>
            <person name="Dou J."/>
            <person name="Li Y."/>
            <person name="Mao J."/>
            <person name="Guo H."/>
            <person name="Dou H."/>
            <person name="Li T."/>
            <person name="Mu C."/>
            <person name="Jiang W."/>
            <person name="Fu Q."/>
            <person name="Fu X."/>
            <person name="Miao Y."/>
            <person name="Liu J."/>
            <person name="Yu Q."/>
            <person name="Li R."/>
            <person name="Liao H."/>
            <person name="Li X."/>
            <person name="Kong Y."/>
            <person name="Jiang Z."/>
            <person name="Chourrout D."/>
            <person name="Li R."/>
            <person name="Bao Z."/>
        </authorList>
    </citation>
    <scope>NUCLEOTIDE SEQUENCE [LARGE SCALE GENOMIC DNA]</scope>
    <source>
        <strain evidence="13 14">PY_sf001</strain>
    </source>
</reference>
<keyword evidence="8" id="KW-0915">Sodium</keyword>
<dbReference type="SUPFAM" id="SSF161070">
    <property type="entry name" value="SNF-like"/>
    <property type="match status" value="1"/>
</dbReference>
<dbReference type="InterPro" id="IPR000175">
    <property type="entry name" value="Na/ntran_symport"/>
</dbReference>
<feature type="transmembrane region" description="Helical" evidence="12">
    <location>
        <begin position="216"/>
        <end position="235"/>
    </location>
</feature>
<feature type="transmembrane region" description="Helical" evidence="12">
    <location>
        <begin position="34"/>
        <end position="52"/>
    </location>
</feature>
<sequence>MYSYYPRSLPVEQNFFTDKMANQGRGNWSNRLEFLFSCIGVTVGLGNIWRFPYICYKNGGGAFLIPYFLFLVLIGTPCVFLQFSYAQYSNLGPGKVWECCPLFRGIGYGMMTLTFIVGMYYDVILSWTLYYFGKSFFSPIPWATCGNEWNTPMCSVRTNVAAAGPGNSTIMNDTIIAIHDYLNTTSRKTPPEEFWENNVLQLTEGIHTLGTFRWEILLGVLATSIVIFLCLLKGIHSSGKVMYVMATIPYVFLLILLIRGLTLPGSLQGLKYYMVPRWEELLKFTVWVDAASQTIYSLSLSSSALIALASHNKFHNNIYRQLHVTLQHVLYIPFFRDAIIIPIFDAFTSWFAGCVVFVTLGYMAQEANLSMADVVDQGPGVAFIVYPEALATLQVPQLWSALFFLMLFTVGLDSQIVHIQLLYTGLTDTWPTVFGRRRLVTVASIILLSGICGIIFTTQGGMYVVQLTDWYISSLSIMVLVGMEVTVLAWIYGTDRIYKDIEAMIGYQPNRLWMVLWKYITPFLSAVLWLIGVINHQPVTYGSTPYPAWSIGIGWIIGILPLLPIPVTMFITLRRQKGSLKERLYKSLKPTKEWKPAISSYPDDNDVELSLNDNKDNSI</sequence>
<feature type="binding site" evidence="8">
    <location>
        <position position="297"/>
    </location>
    <ligand>
        <name>Na(+)</name>
        <dbReference type="ChEBI" id="CHEBI:29101"/>
        <label>1</label>
    </ligand>
</feature>
<dbReference type="GO" id="GO:0005283">
    <property type="term" value="F:amino acid:sodium symporter activity"/>
    <property type="evidence" value="ECO:0007669"/>
    <property type="project" value="TreeGrafter"/>
</dbReference>
<dbReference type="EMBL" id="NEDP02004925">
    <property type="protein sequence ID" value="OWF44035.1"/>
    <property type="molecule type" value="Genomic_DNA"/>
</dbReference>
<evidence type="ECO:0000313" key="14">
    <source>
        <dbReference type="Proteomes" id="UP000242188"/>
    </source>
</evidence>
<name>A0A210Q5P1_MIZYE</name>
<feature type="transmembrane region" description="Helical" evidence="12">
    <location>
        <begin position="512"/>
        <end position="534"/>
    </location>
</feature>
<dbReference type="PANTHER" id="PTHR11616">
    <property type="entry name" value="SODIUM/CHLORIDE DEPENDENT TRANSPORTER"/>
    <property type="match status" value="1"/>
</dbReference>
<feature type="binding site" evidence="8">
    <location>
        <position position="47"/>
    </location>
    <ligand>
        <name>Na(+)</name>
        <dbReference type="ChEBI" id="CHEBI:29101"/>
        <label>1</label>
    </ligand>
</feature>
<evidence type="ECO:0000256" key="7">
    <source>
        <dbReference type="ARBA" id="ARBA00023180"/>
    </source>
</evidence>
<protein>
    <recommendedName>
        <fullName evidence="10">Transporter</fullName>
    </recommendedName>
</protein>
<feature type="transmembrane region" description="Helical" evidence="12">
    <location>
        <begin position="241"/>
        <end position="261"/>
    </location>
</feature>
<keyword evidence="6 12" id="KW-0472">Membrane</keyword>
<feature type="transmembrane region" description="Helical" evidence="12">
    <location>
        <begin position="64"/>
        <end position="86"/>
    </location>
</feature>
<organism evidence="13 14">
    <name type="scientific">Mizuhopecten yessoensis</name>
    <name type="common">Japanese scallop</name>
    <name type="synonym">Patinopecten yessoensis</name>
    <dbReference type="NCBI Taxonomy" id="6573"/>
    <lineage>
        <taxon>Eukaryota</taxon>
        <taxon>Metazoa</taxon>
        <taxon>Spiralia</taxon>
        <taxon>Lophotrochozoa</taxon>
        <taxon>Mollusca</taxon>
        <taxon>Bivalvia</taxon>
        <taxon>Autobranchia</taxon>
        <taxon>Pteriomorphia</taxon>
        <taxon>Pectinida</taxon>
        <taxon>Pectinoidea</taxon>
        <taxon>Pectinidae</taxon>
        <taxon>Mizuhopecten</taxon>
    </lineage>
</organism>
<accession>A0A210Q5P1</accession>
<comment type="caution">
    <text evidence="13">The sequence shown here is derived from an EMBL/GenBank/DDBJ whole genome shotgun (WGS) entry which is preliminary data.</text>
</comment>
<dbReference type="Proteomes" id="UP000242188">
    <property type="component" value="Unassembled WGS sequence"/>
</dbReference>
<feature type="binding site" evidence="8">
    <location>
        <position position="413"/>
    </location>
    <ligand>
        <name>Na(+)</name>
        <dbReference type="ChEBI" id="CHEBI:29101"/>
        <label>1</label>
    </ligand>
</feature>
<dbReference type="PRINTS" id="PR00176">
    <property type="entry name" value="NANEUSMPORT"/>
</dbReference>
<dbReference type="InterPro" id="IPR037272">
    <property type="entry name" value="SNS_sf"/>
</dbReference>
<gene>
    <name evidence="13" type="ORF">KP79_PYT21154</name>
</gene>
<dbReference type="PROSITE" id="PS50267">
    <property type="entry name" value="NA_NEUROTRAN_SYMP_3"/>
    <property type="match status" value="1"/>
</dbReference>
<evidence type="ECO:0000256" key="11">
    <source>
        <dbReference type="SAM" id="MobiDB-lite"/>
    </source>
</evidence>
<evidence type="ECO:0000256" key="9">
    <source>
        <dbReference type="PIRSR" id="PIRSR600175-2"/>
    </source>
</evidence>
<keyword evidence="3 10" id="KW-0813">Transport</keyword>
<keyword evidence="8" id="KW-0479">Metal-binding</keyword>
<feature type="disulfide bond" evidence="9">
    <location>
        <begin position="145"/>
        <end position="154"/>
    </location>
</feature>
<evidence type="ECO:0000256" key="4">
    <source>
        <dbReference type="ARBA" id="ARBA00022692"/>
    </source>
</evidence>
<keyword evidence="4 10" id="KW-0812">Transmembrane</keyword>
<comment type="similarity">
    <text evidence="2 10">Belongs to the sodium:neurotransmitter symporter (SNF) (TC 2.A.22) family.</text>
</comment>
<evidence type="ECO:0000256" key="3">
    <source>
        <dbReference type="ARBA" id="ARBA00022448"/>
    </source>
</evidence>
<dbReference type="GO" id="GO:0005886">
    <property type="term" value="C:plasma membrane"/>
    <property type="evidence" value="ECO:0007669"/>
    <property type="project" value="TreeGrafter"/>
</dbReference>
<evidence type="ECO:0000256" key="6">
    <source>
        <dbReference type="ARBA" id="ARBA00023136"/>
    </source>
</evidence>
<dbReference type="GO" id="GO:0089718">
    <property type="term" value="P:amino acid import across plasma membrane"/>
    <property type="evidence" value="ECO:0007669"/>
    <property type="project" value="TreeGrafter"/>
</dbReference>
<dbReference type="PANTHER" id="PTHR11616:SF321">
    <property type="entry name" value="SODIUM-DEPENDENT NUTRIENT AMINO ACID TRANSPORTER 1-RELATED"/>
    <property type="match status" value="1"/>
</dbReference>
<dbReference type="Pfam" id="PF00209">
    <property type="entry name" value="SNF"/>
    <property type="match status" value="1"/>
</dbReference>
<feature type="binding site" evidence="8">
    <location>
        <position position="43"/>
    </location>
    <ligand>
        <name>Na(+)</name>
        <dbReference type="ChEBI" id="CHEBI:29101"/>
        <label>1</label>
    </ligand>
</feature>
<feature type="region of interest" description="Disordered" evidence="11">
    <location>
        <begin position="597"/>
        <end position="619"/>
    </location>
</feature>
<evidence type="ECO:0000313" key="13">
    <source>
        <dbReference type="EMBL" id="OWF44035.1"/>
    </source>
</evidence>
<evidence type="ECO:0000256" key="10">
    <source>
        <dbReference type="RuleBase" id="RU003732"/>
    </source>
</evidence>
<feature type="transmembrane region" description="Helical" evidence="12">
    <location>
        <begin position="439"/>
        <end position="458"/>
    </location>
</feature>
<keyword evidence="10" id="KW-0769">Symport</keyword>
<feature type="binding site" evidence="8">
    <location>
        <position position="40"/>
    </location>
    <ligand>
        <name>Na(+)</name>
        <dbReference type="ChEBI" id="CHEBI:29101"/>
        <label>1</label>
    </ligand>
</feature>
<dbReference type="OrthoDB" id="6581954at2759"/>
<feature type="transmembrane region" description="Helical" evidence="12">
    <location>
        <begin position="339"/>
        <end position="364"/>
    </location>
</feature>
<evidence type="ECO:0000256" key="8">
    <source>
        <dbReference type="PIRSR" id="PIRSR600175-1"/>
    </source>
</evidence>
<keyword evidence="14" id="KW-1185">Reference proteome</keyword>
<evidence type="ECO:0000256" key="1">
    <source>
        <dbReference type="ARBA" id="ARBA00004141"/>
    </source>
</evidence>
<proteinExistence type="inferred from homology"/>
<evidence type="ECO:0000256" key="12">
    <source>
        <dbReference type="SAM" id="Phobius"/>
    </source>
</evidence>
<dbReference type="PROSITE" id="PS00610">
    <property type="entry name" value="NA_NEUROTRAN_SYMP_1"/>
    <property type="match status" value="1"/>
</dbReference>
<feature type="transmembrane region" description="Helical" evidence="12">
    <location>
        <begin position="470"/>
        <end position="492"/>
    </location>
</feature>
<evidence type="ECO:0000256" key="2">
    <source>
        <dbReference type="ARBA" id="ARBA00006459"/>
    </source>
</evidence>